<organism evidence="2 3">
    <name type="scientific">Phormidium yuhuli AB48</name>
    <dbReference type="NCBI Taxonomy" id="2940671"/>
    <lineage>
        <taxon>Bacteria</taxon>
        <taxon>Bacillati</taxon>
        <taxon>Cyanobacteriota</taxon>
        <taxon>Cyanophyceae</taxon>
        <taxon>Oscillatoriophycideae</taxon>
        <taxon>Oscillatoriales</taxon>
        <taxon>Oscillatoriaceae</taxon>
        <taxon>Phormidium</taxon>
        <taxon>Phormidium yuhuli</taxon>
    </lineage>
</organism>
<dbReference type="PANTHER" id="PTHR23150">
    <property type="entry name" value="SULFATASE MODIFYING FACTOR 1, 2"/>
    <property type="match status" value="1"/>
</dbReference>
<dbReference type="SUPFAM" id="SSF56436">
    <property type="entry name" value="C-type lectin-like"/>
    <property type="match status" value="1"/>
</dbReference>
<evidence type="ECO:0000259" key="1">
    <source>
        <dbReference type="Pfam" id="PF03781"/>
    </source>
</evidence>
<protein>
    <submittedName>
        <fullName evidence="2">Formylglycine-generating enzyme family protein</fullName>
    </submittedName>
</protein>
<dbReference type="PANTHER" id="PTHR23150:SF35">
    <property type="entry name" value="BLL6746 PROTEIN"/>
    <property type="match status" value="1"/>
</dbReference>
<gene>
    <name evidence="2" type="ORF">NEA10_06200</name>
</gene>
<dbReference type="Proteomes" id="UP001056708">
    <property type="component" value="Chromosome"/>
</dbReference>
<dbReference type="EMBL" id="CP098611">
    <property type="protein sequence ID" value="USR92312.1"/>
    <property type="molecule type" value="Genomic_DNA"/>
</dbReference>
<proteinExistence type="predicted"/>
<reference evidence="2" key="1">
    <citation type="submission" date="2022-06" db="EMBL/GenBank/DDBJ databases">
        <title>Genome sequence of Phormidium yuhuli AB48 isolated from an industrial photobioreactor environment.</title>
        <authorList>
            <person name="Qiu Y."/>
            <person name="Noonan A.J.C."/>
            <person name="Dofher K."/>
            <person name="Koch M."/>
            <person name="Kieft B."/>
            <person name="Lin X."/>
            <person name="Ziels R.M."/>
            <person name="Hallam S.J."/>
        </authorList>
    </citation>
    <scope>NUCLEOTIDE SEQUENCE</scope>
    <source>
        <strain evidence="2">AB48</strain>
    </source>
</reference>
<feature type="domain" description="Sulfatase-modifying factor enzyme-like" evidence="1">
    <location>
        <begin position="257"/>
        <end position="491"/>
    </location>
</feature>
<accession>A0ABY5ASV5</accession>
<evidence type="ECO:0000313" key="2">
    <source>
        <dbReference type="EMBL" id="USR92312.1"/>
    </source>
</evidence>
<sequence>MSIASFPRIIRSFRQTYGFRHLDLAYHAAFPFAVTSELLYCLRENFLPNCPWIAVPEVLLFPWFDSVGDDLYEMDPELRAVLLRELGQDSRFGEARLQELARFMTAYVTVKLPSNPRVTRDLGRDFDWLALACLPRDEASRKLRQRLRDAIAEAQDDERQRWLELARDQEDVLRELGLEPALLDGDEDGFPSPETFEFRQGYFEPVTASDEVDLEPFAFETVQLKKVESEVVTQPSEGQGLQFLESLFSPEMAFTLEMVQIPKGTFLMGAAEGEEEADNDEYPQHSVTVPEFFLGKYLVTQGQWCAVARGLPKIEHDLDPDPSSFKGDTHPVERVNWYEAVEFCQRLSQATGRDYRLPSEAEWEYACRAGTTTPFAFGELITTDVANYDGNYTYGQSPKGEYREQTTPVGSFPANGFGLYDMHGNVYEWCFDGWHDNYEGAPTDGSPWVTGKEQKRLLRGGSWNLNPRYCRSAFRNWYSPDYRVFNIGFRVCCSVARTP</sequence>
<dbReference type="InterPro" id="IPR016187">
    <property type="entry name" value="CTDL_fold"/>
</dbReference>
<dbReference type="InterPro" id="IPR051043">
    <property type="entry name" value="Sulfatase_Mod_Factor_Kinase"/>
</dbReference>
<evidence type="ECO:0000313" key="3">
    <source>
        <dbReference type="Proteomes" id="UP001056708"/>
    </source>
</evidence>
<dbReference type="Pfam" id="PF03781">
    <property type="entry name" value="FGE-sulfatase"/>
    <property type="match status" value="1"/>
</dbReference>
<dbReference type="RefSeq" id="WP_252664425.1">
    <property type="nucleotide sequence ID" value="NZ_CP098611.1"/>
</dbReference>
<dbReference type="InterPro" id="IPR042095">
    <property type="entry name" value="SUMF_sf"/>
</dbReference>
<dbReference type="InterPro" id="IPR005532">
    <property type="entry name" value="SUMF_dom"/>
</dbReference>
<name>A0ABY5ASV5_9CYAN</name>
<dbReference type="Gene3D" id="3.90.1580.10">
    <property type="entry name" value="paralog of FGE (formylglycine-generating enzyme)"/>
    <property type="match status" value="1"/>
</dbReference>
<keyword evidence="3" id="KW-1185">Reference proteome</keyword>